<dbReference type="EMBL" id="JAUTXU010000248">
    <property type="protein sequence ID" value="KAK3696039.1"/>
    <property type="molecule type" value="Genomic_DNA"/>
</dbReference>
<protein>
    <submittedName>
        <fullName evidence="1">Uncharacterized protein</fullName>
    </submittedName>
</protein>
<dbReference type="Proteomes" id="UP001281147">
    <property type="component" value="Unassembled WGS sequence"/>
</dbReference>
<sequence length="974" mass="107121">MPPMEDDDISPTISEETTNTATRAAANTARENHLKQKRARSQLSCTPCRQGKLKCNRQHEPACDQCIKRNRESACIFVPPPVKHKPAQNVKGRIRQLETLVVDLMNQNRGGQEVQTQANDAGGENRRQSGSSGNALTDSSRRGPYSQPTPPSDNDTSPQFAERRQSSSGSPEDVDSATTPFGQMKISKDEISYVGESHWGAILNSISDLKRDLGDDEDDGGGPDQTPEAPVTAYGVPVGGVQPHTTTGLGFMLGDATPMTKEQIIQAIPGKKVTDRLLSLWFNSPDPFKPIIHAPTFQDEYRRFWKDSKDTPTMWLGLLYAILSLAASFGLRDSDPSSPQAQTVLADVNKYHSLAASAAVLADFTKPKEYTIECLILYAAGLRSNNAFVNVWLMIGLVVRLALRMGYHRDPSHYPKITVFQGEMRRRVWSVIGMIDVLISFQLGLPSMFKTIQSDTQPPRNLLDRDFNLSTHILPPSRSVDELTPSSYTRAKLRIVKVFADAAELSHATVAPSHEEIMRLDRDLEEAKAAIPPLLQMPDISELVTDPAEQLMCRFNLDLLYLKTKIVLHRRYMLTPNDQLTLAEQQQGIGHSRKACIECALRVLQHHHTIYTASQTGGQLESVKWYMGSISTHDFLLAAMVICLELSEQLQNKSLSMHPLGMQCPKRRAMMDALEKSHQIWSDASGRQRKAVQFTAKDGIEKGEHMFDETEKASRAMAVMLEKVKRQMGGNASVAEQTPQAQVDGPDAPTPITAMMQEFAAGNEARDAPGQFLSQQRAFNGVISSYQWGNVDGVPEDLGTGTGQQLLFDNGTSNGSSFSPPVDFNIGTSSSNGNSSSAQPQSDNNTPPNNNQDLTDFPMIGDMLEGPMNLDWESWDNQFINADQDPTQQLPFNTDWSKETPGLAGMRYGNAMTGGTGPVVAGNAVVPNGTAPLGMDFSMDMGNLEDVDFSQVGIGGVGPQMANYSWESFWTRKP</sequence>
<organism evidence="1 2">
    <name type="scientific">Vermiconidia calcicola</name>
    <dbReference type="NCBI Taxonomy" id="1690605"/>
    <lineage>
        <taxon>Eukaryota</taxon>
        <taxon>Fungi</taxon>
        <taxon>Dikarya</taxon>
        <taxon>Ascomycota</taxon>
        <taxon>Pezizomycotina</taxon>
        <taxon>Dothideomycetes</taxon>
        <taxon>Dothideomycetidae</taxon>
        <taxon>Mycosphaerellales</taxon>
        <taxon>Extremaceae</taxon>
        <taxon>Vermiconidia</taxon>
    </lineage>
</organism>
<proteinExistence type="predicted"/>
<evidence type="ECO:0000313" key="2">
    <source>
        <dbReference type="Proteomes" id="UP001281147"/>
    </source>
</evidence>
<name>A0ACC3MI02_9PEZI</name>
<gene>
    <name evidence="1" type="ORF">LTR37_018181</name>
</gene>
<evidence type="ECO:0000313" key="1">
    <source>
        <dbReference type="EMBL" id="KAK3696039.1"/>
    </source>
</evidence>
<keyword evidence="2" id="KW-1185">Reference proteome</keyword>
<comment type="caution">
    <text evidence="1">The sequence shown here is derived from an EMBL/GenBank/DDBJ whole genome shotgun (WGS) entry which is preliminary data.</text>
</comment>
<reference evidence="1" key="1">
    <citation type="submission" date="2023-07" db="EMBL/GenBank/DDBJ databases">
        <title>Black Yeasts Isolated from many extreme environments.</title>
        <authorList>
            <person name="Coleine C."/>
            <person name="Stajich J.E."/>
            <person name="Selbmann L."/>
        </authorList>
    </citation>
    <scope>NUCLEOTIDE SEQUENCE</scope>
    <source>
        <strain evidence="1">CCFEE 5714</strain>
    </source>
</reference>
<accession>A0ACC3MI02</accession>